<protein>
    <submittedName>
        <fullName evidence="2">Uncharacterized protein</fullName>
    </submittedName>
</protein>
<feature type="compositionally biased region" description="Polar residues" evidence="1">
    <location>
        <begin position="1"/>
        <end position="21"/>
    </location>
</feature>
<proteinExistence type="predicted"/>
<feature type="region of interest" description="Disordered" evidence="1">
    <location>
        <begin position="93"/>
        <end position="126"/>
    </location>
</feature>
<feature type="region of interest" description="Disordered" evidence="1">
    <location>
        <begin position="1"/>
        <end position="43"/>
    </location>
</feature>
<sequence length="141" mass="15493">MCSSLITKQDTRKPNNPSTESRGIPSGVDSTFHDQDIGSSKSLKSNVPLVLKDMLEQVHRARAPVKEIASVIKAQQQDISSNAVSGNVMDTSQLLSPNAVQKSERSPPSAQFRAPAPSINHPLRSQQKYMSKFHRITQQSQ</sequence>
<comment type="caution">
    <text evidence="2">The sequence shown here is derived from an EMBL/GenBank/DDBJ whole genome shotgun (WGS) entry which is preliminary data.</text>
</comment>
<organism evidence="2 3">
    <name type="scientific">Cyclotella cryptica</name>
    <dbReference type="NCBI Taxonomy" id="29204"/>
    <lineage>
        <taxon>Eukaryota</taxon>
        <taxon>Sar</taxon>
        <taxon>Stramenopiles</taxon>
        <taxon>Ochrophyta</taxon>
        <taxon>Bacillariophyta</taxon>
        <taxon>Coscinodiscophyceae</taxon>
        <taxon>Thalassiosirophycidae</taxon>
        <taxon>Stephanodiscales</taxon>
        <taxon>Stephanodiscaceae</taxon>
        <taxon>Cyclotella</taxon>
    </lineage>
</organism>
<gene>
    <name evidence="2" type="ORF">HJC23_009052</name>
</gene>
<dbReference type="EMBL" id="JABMIG020000003">
    <property type="protein sequence ID" value="KAL3805345.1"/>
    <property type="molecule type" value="Genomic_DNA"/>
</dbReference>
<evidence type="ECO:0000313" key="3">
    <source>
        <dbReference type="Proteomes" id="UP001516023"/>
    </source>
</evidence>
<dbReference type="AlphaFoldDB" id="A0ABD3QY35"/>
<reference evidence="2 3" key="1">
    <citation type="journal article" date="2020" name="G3 (Bethesda)">
        <title>Improved Reference Genome for Cyclotella cryptica CCMP332, a Model for Cell Wall Morphogenesis, Salinity Adaptation, and Lipid Production in Diatoms (Bacillariophyta).</title>
        <authorList>
            <person name="Roberts W.R."/>
            <person name="Downey K.M."/>
            <person name="Ruck E.C."/>
            <person name="Traller J.C."/>
            <person name="Alverson A.J."/>
        </authorList>
    </citation>
    <scope>NUCLEOTIDE SEQUENCE [LARGE SCALE GENOMIC DNA]</scope>
    <source>
        <strain evidence="2 3">CCMP332</strain>
    </source>
</reference>
<keyword evidence="3" id="KW-1185">Reference proteome</keyword>
<feature type="compositionally biased region" description="Polar residues" evidence="1">
    <location>
        <begin position="93"/>
        <end position="109"/>
    </location>
</feature>
<accession>A0ABD3QY35</accession>
<name>A0ABD3QY35_9STRA</name>
<evidence type="ECO:0000256" key="1">
    <source>
        <dbReference type="SAM" id="MobiDB-lite"/>
    </source>
</evidence>
<dbReference type="Proteomes" id="UP001516023">
    <property type="component" value="Unassembled WGS sequence"/>
</dbReference>
<evidence type="ECO:0000313" key="2">
    <source>
        <dbReference type="EMBL" id="KAL3805345.1"/>
    </source>
</evidence>